<gene>
    <name evidence="3" type="primary">LOC117647939</name>
</gene>
<dbReference type="GeneID" id="117647939"/>
<accession>A0A6P8Z6I9</accession>
<name>A0A6P8Z6I9_THRPL</name>
<evidence type="ECO:0000256" key="1">
    <source>
        <dbReference type="SAM" id="SignalP"/>
    </source>
</evidence>
<feature type="chain" id="PRO_5027673285" evidence="1">
    <location>
        <begin position="26"/>
        <end position="361"/>
    </location>
</feature>
<reference evidence="3" key="1">
    <citation type="submission" date="2025-08" db="UniProtKB">
        <authorList>
            <consortium name="RefSeq"/>
        </authorList>
    </citation>
    <scope>IDENTIFICATION</scope>
    <source>
        <tissue evidence="3">Total insect</tissue>
    </source>
</reference>
<dbReference type="Proteomes" id="UP000515158">
    <property type="component" value="Unplaced"/>
</dbReference>
<dbReference type="InParanoid" id="A0A6P8Z6I9"/>
<dbReference type="AlphaFoldDB" id="A0A6P8Z6I9"/>
<keyword evidence="1" id="KW-0732">Signal</keyword>
<evidence type="ECO:0000313" key="3">
    <source>
        <dbReference type="RefSeq" id="XP_034245830.1"/>
    </source>
</evidence>
<dbReference type="Gene3D" id="2.10.70.10">
    <property type="entry name" value="Complement Module, domain 1"/>
    <property type="match status" value="1"/>
</dbReference>
<dbReference type="RefSeq" id="XP_034245830.1">
    <property type="nucleotide sequence ID" value="XM_034389939.1"/>
</dbReference>
<organism evidence="3">
    <name type="scientific">Thrips palmi</name>
    <name type="common">Melon thrips</name>
    <dbReference type="NCBI Taxonomy" id="161013"/>
    <lineage>
        <taxon>Eukaryota</taxon>
        <taxon>Metazoa</taxon>
        <taxon>Ecdysozoa</taxon>
        <taxon>Arthropoda</taxon>
        <taxon>Hexapoda</taxon>
        <taxon>Insecta</taxon>
        <taxon>Pterygota</taxon>
        <taxon>Neoptera</taxon>
        <taxon>Paraneoptera</taxon>
        <taxon>Thysanoptera</taxon>
        <taxon>Terebrantia</taxon>
        <taxon>Thripoidea</taxon>
        <taxon>Thripidae</taxon>
        <taxon>Thrips</taxon>
    </lineage>
</organism>
<dbReference type="OrthoDB" id="365605at2759"/>
<feature type="signal peptide" evidence="1">
    <location>
        <begin position="1"/>
        <end position="25"/>
    </location>
</feature>
<protein>
    <submittedName>
        <fullName evidence="3">Kielin/chordin-like protein</fullName>
    </submittedName>
</protein>
<evidence type="ECO:0000313" key="2">
    <source>
        <dbReference type="Proteomes" id="UP000515158"/>
    </source>
</evidence>
<keyword evidence="2" id="KW-1185">Reference proteome</keyword>
<dbReference type="KEGG" id="tpal:117647939"/>
<proteinExistence type="predicted"/>
<sequence length="361" mass="38185">MAGKLVVLLPLALLALTGAPTGARAASTAKCGEGACSGLRHLHHYYEELGCTPITKEGECCPSSYDCGHMATRDKSRCYFKGAALDVRPDFELLDPSVCLAGCFCRQTKEANAVASLTCAQIECPSLFNPSLIPEGCVATYSMDKCCSDGVLCQQNTTAETAKCEWKGETYLEGQKFYPDEEPCKTCICKRGFDGTLNGPWCKEATCGLELHHTRDLARGCAPVFWKSTCCPIEWRCPAEDDVVVAAVTTKNPAPAEADAASCKWGSLTLRRGDGLSAPKSGGACETCRCDVPPHVTCNRGGEPCAAPEVAAPEAAAASEGVPVDAATGSTRTARSYTCANVRCVSKCVMKDGHPHCVGKE</sequence>